<dbReference type="InterPro" id="IPR008278">
    <property type="entry name" value="4-PPantetheinyl_Trfase_dom"/>
</dbReference>
<comment type="similarity">
    <text evidence="3">Belongs to the P-Pant transferase superfamily. EntD family.</text>
</comment>
<feature type="binding site" evidence="12">
    <location>
        <position position="84"/>
    </location>
    <ligand>
        <name>CoA</name>
        <dbReference type="ChEBI" id="CHEBI:57287"/>
    </ligand>
</feature>
<evidence type="ECO:0000256" key="4">
    <source>
        <dbReference type="ARBA" id="ARBA00011503"/>
    </source>
</evidence>
<reference evidence="16 17" key="1">
    <citation type="submission" date="2019-04" db="EMBL/GenBank/DDBJ databases">
        <title>Crypto-aerobic microbial life in anoxic (sulfidic) marine sediments.</title>
        <authorList>
            <person name="Bhattacharya S."/>
            <person name="Roy C."/>
            <person name="Mondal N."/>
            <person name="Sarkar J."/>
            <person name="Mandal S."/>
            <person name="Rameez M.J."/>
            <person name="Ghosh W."/>
        </authorList>
    </citation>
    <scope>NUCLEOTIDE SEQUENCE [LARGE SCALE GENOMIC DNA]</scope>
    <source>
        <strain evidence="16 17">SBBC</strain>
    </source>
</reference>
<dbReference type="InterPro" id="IPR037143">
    <property type="entry name" value="4-PPantetheinyl_Trfase_dom_sf"/>
</dbReference>
<dbReference type="GO" id="GO:0008897">
    <property type="term" value="F:holo-[acyl-carrier-protein] synthase activity"/>
    <property type="evidence" value="ECO:0007669"/>
    <property type="project" value="InterPro"/>
</dbReference>
<keyword evidence="13" id="KW-0460">Magnesium</keyword>
<dbReference type="GO" id="GO:0009239">
    <property type="term" value="P:enterobactin biosynthetic process"/>
    <property type="evidence" value="ECO:0007669"/>
    <property type="project" value="UniProtKB-UniPathway"/>
</dbReference>
<evidence type="ECO:0000256" key="13">
    <source>
        <dbReference type="PIRSR" id="PIRSR603542-2"/>
    </source>
</evidence>
<dbReference type="PANTHER" id="PTHR38096:SF1">
    <property type="entry name" value="ENTEROBACTIN SYNTHASE COMPONENT D"/>
    <property type="match status" value="1"/>
</dbReference>
<evidence type="ECO:0000256" key="7">
    <source>
        <dbReference type="ARBA" id="ARBA00023191"/>
    </source>
</evidence>
<dbReference type="Proteomes" id="UP000306340">
    <property type="component" value="Unassembled WGS sequence"/>
</dbReference>
<evidence type="ECO:0000256" key="3">
    <source>
        <dbReference type="ARBA" id="ARBA00008342"/>
    </source>
</evidence>
<comment type="subunit">
    <text evidence="4">EntB, EntD, EntE, and EntF form a multienzyme complex called enterobactin synthase.</text>
</comment>
<comment type="pathway">
    <text evidence="2">Siderophore biosynthesis; enterobactin biosynthesis.</text>
</comment>
<proteinExistence type="inferred from homology"/>
<organism evidence="16 17">
    <name type="scientific">Cereibacter changlensis</name>
    <dbReference type="NCBI Taxonomy" id="402884"/>
    <lineage>
        <taxon>Bacteria</taxon>
        <taxon>Pseudomonadati</taxon>
        <taxon>Pseudomonadota</taxon>
        <taxon>Alphaproteobacteria</taxon>
        <taxon>Rhodobacterales</taxon>
        <taxon>Paracoccaceae</taxon>
        <taxon>Cereibacter</taxon>
    </lineage>
</organism>
<evidence type="ECO:0000256" key="8">
    <source>
        <dbReference type="ARBA" id="ARBA00029894"/>
    </source>
</evidence>
<evidence type="ECO:0000256" key="2">
    <source>
        <dbReference type="ARBA" id="ARBA00004993"/>
    </source>
</evidence>
<feature type="binding site" evidence="13">
    <location>
        <position position="51"/>
    </location>
    <ligand>
        <name>Mg(2+)</name>
        <dbReference type="ChEBI" id="CHEBI:18420"/>
    </ligand>
</feature>
<comment type="catalytic activity">
    <reaction evidence="10">
        <text>apo-[aryl-carrier protein] + CoA = holo-[aryl-carrier protein] + adenosine 3',5'-bisphosphate + H(+)</text>
        <dbReference type="Rhea" id="RHEA:48404"/>
        <dbReference type="Rhea" id="RHEA-COMP:15903"/>
        <dbReference type="Rhea" id="RHEA-COMP:17557"/>
        <dbReference type="ChEBI" id="CHEBI:15378"/>
        <dbReference type="ChEBI" id="CHEBI:29999"/>
        <dbReference type="ChEBI" id="CHEBI:57287"/>
        <dbReference type="ChEBI" id="CHEBI:58343"/>
        <dbReference type="ChEBI" id="CHEBI:64479"/>
    </reaction>
</comment>
<keyword evidence="13" id="KW-0479">Metal-binding</keyword>
<dbReference type="InterPro" id="IPR003542">
    <property type="entry name" value="Enbac_synth_compD-like"/>
</dbReference>
<evidence type="ECO:0000256" key="12">
    <source>
        <dbReference type="PIRSR" id="PIRSR603542-1"/>
    </source>
</evidence>
<comment type="cofactor">
    <cofactor evidence="13">
        <name>Mg(2+)</name>
        <dbReference type="ChEBI" id="CHEBI:18420"/>
    </cofactor>
</comment>
<dbReference type="PANTHER" id="PTHR38096">
    <property type="entry name" value="ENTEROBACTIN SYNTHASE COMPONENT D"/>
    <property type="match status" value="1"/>
</dbReference>
<name>A0A4U0Z247_9RHOB</name>
<feature type="binding site" evidence="13">
    <location>
        <position position="50"/>
    </location>
    <ligand>
        <name>Mg(2+)</name>
        <dbReference type="ChEBI" id="CHEBI:18420"/>
    </ligand>
</feature>
<evidence type="ECO:0000256" key="11">
    <source>
        <dbReference type="ARBA" id="ARBA00049191"/>
    </source>
</evidence>
<dbReference type="InterPro" id="IPR041354">
    <property type="entry name" value="4PPT_N"/>
</dbReference>
<sequence>MAELGLPPQAVPAAPDRSPLWPPGLAGSITHSATACLAALTRAPRLLGLDIEPDAPLPEEMHSLVLRPDERDCPDPLLAFSAKEAAYKAQYPVTRTLFGFEVMQIRIDPPDRFTAIFRESIGPFAEGSRLEGRYARAGGHLLTVVTG</sequence>
<dbReference type="Pfam" id="PF01648">
    <property type="entry name" value="ACPS"/>
    <property type="match status" value="1"/>
</dbReference>
<protein>
    <recommendedName>
        <fullName evidence="5">Enterobactin synthase component D</fullName>
    </recommendedName>
    <alternativeName>
        <fullName evidence="8">4'-phosphopantetheinyl transferase EntD</fullName>
    </alternativeName>
    <alternativeName>
        <fullName evidence="9">Enterochelin synthase D</fullName>
    </alternativeName>
</protein>
<comment type="caution">
    <text evidence="16">The sequence shown here is derived from an EMBL/GenBank/DDBJ whole genome shotgun (WGS) entry which is preliminary data.</text>
</comment>
<evidence type="ECO:0000313" key="16">
    <source>
        <dbReference type="EMBL" id="TKA97216.1"/>
    </source>
</evidence>
<feature type="binding site" evidence="13">
    <location>
        <position position="52"/>
    </location>
    <ligand>
        <name>Mg(2+)</name>
        <dbReference type="ChEBI" id="CHEBI:18420"/>
    </ligand>
</feature>
<dbReference type="Pfam" id="PF17837">
    <property type="entry name" value="4PPT_N"/>
    <property type="match status" value="1"/>
</dbReference>
<feature type="binding site" evidence="12">
    <location>
        <position position="88"/>
    </location>
    <ligand>
        <name>CoA</name>
        <dbReference type="ChEBI" id="CHEBI:57287"/>
    </ligand>
</feature>
<evidence type="ECO:0000256" key="10">
    <source>
        <dbReference type="ARBA" id="ARBA00049176"/>
    </source>
</evidence>
<comment type="catalytic activity">
    <reaction evidence="11">
        <text>apo-[peptidyl-carrier protein] + CoA = holo-[peptidyl-carrier protein] + adenosine 3',5'-bisphosphate + H(+)</text>
        <dbReference type="Rhea" id="RHEA:46228"/>
        <dbReference type="Rhea" id="RHEA-COMP:11479"/>
        <dbReference type="Rhea" id="RHEA-COMP:11480"/>
        <dbReference type="ChEBI" id="CHEBI:15378"/>
        <dbReference type="ChEBI" id="CHEBI:29999"/>
        <dbReference type="ChEBI" id="CHEBI:57287"/>
        <dbReference type="ChEBI" id="CHEBI:58343"/>
        <dbReference type="ChEBI" id="CHEBI:64479"/>
    </reaction>
</comment>
<dbReference type="AlphaFoldDB" id="A0A4U0Z247"/>
<dbReference type="SUPFAM" id="SSF56214">
    <property type="entry name" value="4'-phosphopantetheinyl transferase"/>
    <property type="match status" value="1"/>
</dbReference>
<evidence type="ECO:0000256" key="5">
    <source>
        <dbReference type="ARBA" id="ARBA00019087"/>
    </source>
</evidence>
<dbReference type="GO" id="GO:0009366">
    <property type="term" value="C:enterobactin synthetase complex"/>
    <property type="evidence" value="ECO:0007669"/>
    <property type="project" value="InterPro"/>
</dbReference>
<feature type="binding site" evidence="12">
    <location>
        <begin position="30"/>
        <end position="31"/>
    </location>
    <ligand>
        <name>CoA</name>
        <dbReference type="ChEBI" id="CHEBI:57287"/>
    </ligand>
</feature>
<accession>A0A4U0Z247</accession>
<dbReference type="EMBL" id="SWAU01000049">
    <property type="protein sequence ID" value="TKA97216.1"/>
    <property type="molecule type" value="Genomic_DNA"/>
</dbReference>
<keyword evidence="7" id="KW-0259">Enterobactin biosynthesis</keyword>
<evidence type="ECO:0000259" key="15">
    <source>
        <dbReference type="Pfam" id="PF17837"/>
    </source>
</evidence>
<keyword evidence="6 16" id="KW-0808">Transferase</keyword>
<feature type="domain" description="4'-phosphopantetheinyl transferase N-terminal" evidence="15">
    <location>
        <begin position="1"/>
        <end position="40"/>
    </location>
</feature>
<evidence type="ECO:0000256" key="9">
    <source>
        <dbReference type="ARBA" id="ARBA00031996"/>
    </source>
</evidence>
<evidence type="ECO:0000256" key="6">
    <source>
        <dbReference type="ARBA" id="ARBA00022679"/>
    </source>
</evidence>
<evidence type="ECO:0000259" key="14">
    <source>
        <dbReference type="Pfam" id="PF01648"/>
    </source>
</evidence>
<gene>
    <name evidence="16" type="ORF">FAZ78_07220</name>
</gene>
<feature type="binding site" evidence="12">
    <location>
        <position position="50"/>
    </location>
    <ligand>
        <name>CoA</name>
        <dbReference type="ChEBI" id="CHEBI:57287"/>
    </ligand>
</feature>
<dbReference type="UniPathway" id="UPA00017"/>
<dbReference type="GO" id="GO:0005886">
    <property type="term" value="C:plasma membrane"/>
    <property type="evidence" value="ECO:0007669"/>
    <property type="project" value="TreeGrafter"/>
</dbReference>
<feature type="domain" description="4'-phosphopantetheinyl transferase" evidence="14">
    <location>
        <begin position="47"/>
        <end position="124"/>
    </location>
</feature>
<evidence type="ECO:0000256" key="1">
    <source>
        <dbReference type="ARBA" id="ARBA00003937"/>
    </source>
</evidence>
<comment type="function">
    <text evidence="1">Involved in the biosynthesis of the siderophore enterobactin (enterochelin), which is a macrocyclic trimeric lactone of N-(2,3-dihydroxybenzoyl)-serine. The serine trilactone serves as a scaffolding for the three catechol functionalities that provide hexadentate coordination for the tightly ligated iron(2+) atoms. Plays an essential role in the assembly of the enterobactin by catalyzing the transfer of the 4'-phosphopantetheine (Ppant) moiety from coenzyme A to the apo-domains of both EntB (ArCP domain) and EntF (PCP domain) to yield their holo-forms which make them competent for the activation of 2,3-dihydroxybenzoate (DHB) and L-serine, respectively.</text>
</comment>
<dbReference type="GO" id="GO:0000287">
    <property type="term" value="F:magnesium ion binding"/>
    <property type="evidence" value="ECO:0007669"/>
    <property type="project" value="InterPro"/>
</dbReference>
<dbReference type="RefSeq" id="WP_136791947.1">
    <property type="nucleotide sequence ID" value="NZ_SWAU01000049.1"/>
</dbReference>
<evidence type="ECO:0000313" key="17">
    <source>
        <dbReference type="Proteomes" id="UP000306340"/>
    </source>
</evidence>